<comment type="caution">
    <text evidence="2">The sequence shown here is derived from an EMBL/GenBank/DDBJ whole genome shotgun (WGS) entry which is preliminary data.</text>
</comment>
<organism evidence="2 3">
    <name type="scientific">Thalassospira xianhensis MCCC 1A02616</name>
    <dbReference type="NCBI Taxonomy" id="1177929"/>
    <lineage>
        <taxon>Bacteria</taxon>
        <taxon>Pseudomonadati</taxon>
        <taxon>Pseudomonadota</taxon>
        <taxon>Alphaproteobacteria</taxon>
        <taxon>Rhodospirillales</taxon>
        <taxon>Thalassospiraceae</taxon>
        <taxon>Thalassospira</taxon>
    </lineage>
</organism>
<evidence type="ECO:0000313" key="3">
    <source>
        <dbReference type="Proteomes" id="UP000252419"/>
    </source>
</evidence>
<dbReference type="EMBL" id="JPWA01000001">
    <property type="protein sequence ID" value="RCK07761.1"/>
    <property type="molecule type" value="Genomic_DNA"/>
</dbReference>
<accession>A0A367UIB3</accession>
<protein>
    <submittedName>
        <fullName evidence="2">Uncharacterized protein</fullName>
    </submittedName>
</protein>
<dbReference type="Proteomes" id="UP000252419">
    <property type="component" value="Unassembled WGS sequence"/>
</dbReference>
<gene>
    <name evidence="2" type="ORF">TH5_01570</name>
</gene>
<keyword evidence="1" id="KW-0472">Membrane</keyword>
<reference evidence="2 3" key="1">
    <citation type="submission" date="2014-07" db="EMBL/GenBank/DDBJ databases">
        <title>Draft genome sequence of Thalassospira xianhensis P-4 (MCCC 1A02616).</title>
        <authorList>
            <person name="Lai Q."/>
            <person name="Shao Z."/>
        </authorList>
    </citation>
    <scope>NUCLEOTIDE SEQUENCE [LARGE SCALE GENOMIC DNA]</scope>
    <source>
        <strain evidence="2 3">MCCC 1A02616</strain>
    </source>
</reference>
<dbReference type="AlphaFoldDB" id="A0A367UIB3"/>
<keyword evidence="3" id="KW-1185">Reference proteome</keyword>
<sequence length="139" mass="15450">MQIDIATALKNIRTRSMLDANLQRNLASAMPRRTHQRAEAYPFYLRAIYSLAVAVTGALVGIMIYASFVNSPRIPDERIGRLIVTVGEETGQSPAALWDEMEKRIGKPVSAFNMDDQVAAVEFLAKQIEGAPKKTTNIW</sequence>
<keyword evidence="1" id="KW-0812">Transmembrane</keyword>
<evidence type="ECO:0000256" key="1">
    <source>
        <dbReference type="SAM" id="Phobius"/>
    </source>
</evidence>
<feature type="transmembrane region" description="Helical" evidence="1">
    <location>
        <begin position="47"/>
        <end position="68"/>
    </location>
</feature>
<keyword evidence="1" id="KW-1133">Transmembrane helix</keyword>
<name>A0A367UIB3_9PROT</name>
<proteinExistence type="predicted"/>
<evidence type="ECO:0000313" key="2">
    <source>
        <dbReference type="EMBL" id="RCK07761.1"/>
    </source>
</evidence>